<dbReference type="InterPro" id="IPR009000">
    <property type="entry name" value="Transl_B-barrel_sf"/>
</dbReference>
<dbReference type="OrthoDB" id="1166329at2759"/>
<dbReference type="GO" id="GO:0003735">
    <property type="term" value="F:structural constituent of ribosome"/>
    <property type="evidence" value="ECO:0007669"/>
    <property type="project" value="InterPro"/>
</dbReference>
<accession>A0A9Q0MKA0</accession>
<reference evidence="7" key="1">
    <citation type="submission" date="2022-07" db="EMBL/GenBank/DDBJ databases">
        <authorList>
            <person name="Trinca V."/>
            <person name="Uliana J.V.C."/>
            <person name="Torres T.T."/>
            <person name="Ward R.J."/>
            <person name="Monesi N."/>
        </authorList>
    </citation>
    <scope>NUCLEOTIDE SEQUENCE</scope>
    <source>
        <strain evidence="7">HSMRA1968</strain>
        <tissue evidence="7">Whole embryos</tissue>
    </source>
</reference>
<dbReference type="SUPFAM" id="SSF50447">
    <property type="entry name" value="Translation proteins"/>
    <property type="match status" value="1"/>
</dbReference>
<evidence type="ECO:0000256" key="4">
    <source>
        <dbReference type="ARBA" id="ARBA00035228"/>
    </source>
</evidence>
<evidence type="ECO:0000256" key="3">
    <source>
        <dbReference type="ARBA" id="ARBA00023274"/>
    </source>
</evidence>
<feature type="non-terminal residue" evidence="7">
    <location>
        <position position="1"/>
    </location>
</feature>
<comment type="similarity">
    <text evidence="1">Belongs to the eukaryotic ribosomal protein eL33 family.</text>
</comment>
<dbReference type="Pfam" id="PF01247">
    <property type="entry name" value="Ribosomal_L35Ae"/>
    <property type="match status" value="1"/>
</dbReference>
<proteinExistence type="inferred from homology"/>
<feature type="region of interest" description="Disordered" evidence="6">
    <location>
        <begin position="1"/>
        <end position="41"/>
    </location>
</feature>
<dbReference type="AlphaFoldDB" id="A0A9Q0MKA0"/>
<dbReference type="FunFam" id="2.40.10.190:FF:000001">
    <property type="entry name" value="60S ribosomal protein L35a"/>
    <property type="match status" value="1"/>
</dbReference>
<dbReference type="Proteomes" id="UP001151699">
    <property type="component" value="Unassembled WGS sequence"/>
</dbReference>
<evidence type="ECO:0000256" key="6">
    <source>
        <dbReference type="SAM" id="MobiDB-lite"/>
    </source>
</evidence>
<dbReference type="PANTHER" id="PTHR10902">
    <property type="entry name" value="60S RIBOSOMAL PROTEIN L35A"/>
    <property type="match status" value="1"/>
</dbReference>
<evidence type="ECO:0000256" key="2">
    <source>
        <dbReference type="ARBA" id="ARBA00022980"/>
    </source>
</evidence>
<gene>
    <name evidence="7" type="primary">RPL35A</name>
    <name evidence="7" type="ORF">Bhyg_16846</name>
</gene>
<name>A0A9Q0MKA0_9DIPT</name>
<dbReference type="GO" id="GO:1990904">
    <property type="term" value="C:ribonucleoprotein complex"/>
    <property type="evidence" value="ECO:0007669"/>
    <property type="project" value="UniProtKB-KW"/>
</dbReference>
<sequence length="145" mass="16296">LSMADATTAPKTTPKAKPAKAEKPEKAAAAPVATQSKRPPARGRLYAKAVFTGYKRGLRNQHESQTILKEHGRFYVGKRCVYVYKAKTRKAVPQKPFIKSRVRAIWGKVTRLHGNTGCVRARFRKNLPGHAMGQRIRIMLYPSRI</sequence>
<evidence type="ECO:0000256" key="1">
    <source>
        <dbReference type="ARBA" id="ARBA00009269"/>
    </source>
</evidence>
<dbReference type="GO" id="GO:0006412">
    <property type="term" value="P:translation"/>
    <property type="evidence" value="ECO:0007669"/>
    <property type="project" value="InterPro"/>
</dbReference>
<keyword evidence="3" id="KW-0687">Ribonucleoprotein</keyword>
<evidence type="ECO:0000313" key="7">
    <source>
        <dbReference type="EMBL" id="KAJ6633043.1"/>
    </source>
</evidence>
<evidence type="ECO:0000256" key="5">
    <source>
        <dbReference type="ARBA" id="ARBA00035530"/>
    </source>
</evidence>
<evidence type="ECO:0000313" key="8">
    <source>
        <dbReference type="Proteomes" id="UP001151699"/>
    </source>
</evidence>
<comment type="caution">
    <text evidence="7">The sequence shown here is derived from an EMBL/GenBank/DDBJ whole genome shotgun (WGS) entry which is preliminary data.</text>
</comment>
<protein>
    <recommendedName>
        <fullName evidence="4">Large ribosomal subunit protein eL33</fullName>
    </recommendedName>
    <alternativeName>
        <fullName evidence="5">60S ribosomal protein L35a</fullName>
    </alternativeName>
</protein>
<dbReference type="Gene3D" id="2.40.10.190">
    <property type="entry name" value="translation elongation factor selb, chain A, domain 4"/>
    <property type="match status" value="1"/>
</dbReference>
<organism evidence="7 8">
    <name type="scientific">Pseudolycoriella hygida</name>
    <dbReference type="NCBI Taxonomy" id="35572"/>
    <lineage>
        <taxon>Eukaryota</taxon>
        <taxon>Metazoa</taxon>
        <taxon>Ecdysozoa</taxon>
        <taxon>Arthropoda</taxon>
        <taxon>Hexapoda</taxon>
        <taxon>Insecta</taxon>
        <taxon>Pterygota</taxon>
        <taxon>Neoptera</taxon>
        <taxon>Endopterygota</taxon>
        <taxon>Diptera</taxon>
        <taxon>Nematocera</taxon>
        <taxon>Sciaroidea</taxon>
        <taxon>Sciaridae</taxon>
        <taxon>Pseudolycoriella</taxon>
    </lineage>
</organism>
<dbReference type="HAMAP" id="MF_00573">
    <property type="entry name" value="Ribosomal_eL33"/>
    <property type="match status" value="1"/>
</dbReference>
<dbReference type="InterPro" id="IPR018266">
    <property type="entry name" value="Ribosomal_eL33_CS"/>
</dbReference>
<feature type="compositionally biased region" description="Low complexity" evidence="6">
    <location>
        <begin position="1"/>
        <end position="16"/>
    </location>
</feature>
<dbReference type="InterPro" id="IPR001780">
    <property type="entry name" value="Ribosomal_eL33"/>
</dbReference>
<dbReference type="EMBL" id="WJQU01002274">
    <property type="protein sequence ID" value="KAJ6633043.1"/>
    <property type="molecule type" value="Genomic_DNA"/>
</dbReference>
<keyword evidence="2 7" id="KW-0689">Ribosomal protein</keyword>
<dbReference type="PROSITE" id="PS01105">
    <property type="entry name" value="RIBOSOMAL_L35AE"/>
    <property type="match status" value="1"/>
</dbReference>
<dbReference type="InterPro" id="IPR038661">
    <property type="entry name" value="Ribosomal_eL33_sf"/>
</dbReference>
<dbReference type="GO" id="GO:0005840">
    <property type="term" value="C:ribosome"/>
    <property type="evidence" value="ECO:0007669"/>
    <property type="project" value="UniProtKB-KW"/>
</dbReference>
<keyword evidence="8" id="KW-1185">Reference proteome</keyword>